<evidence type="ECO:0000313" key="9">
    <source>
        <dbReference type="Proteomes" id="UP001156882"/>
    </source>
</evidence>
<evidence type="ECO:0000256" key="6">
    <source>
        <dbReference type="SAM" id="MobiDB-lite"/>
    </source>
</evidence>
<organism evidence="8 9">
    <name type="scientific">Labrys miyagiensis</name>
    <dbReference type="NCBI Taxonomy" id="346912"/>
    <lineage>
        <taxon>Bacteria</taxon>
        <taxon>Pseudomonadati</taxon>
        <taxon>Pseudomonadota</taxon>
        <taxon>Alphaproteobacteria</taxon>
        <taxon>Hyphomicrobiales</taxon>
        <taxon>Xanthobacteraceae</taxon>
        <taxon>Labrys</taxon>
    </lineage>
</organism>
<sequence>MNIGGPIIGLKFESAMFAAESKHDASIVLALSALTTVVMSSIAGVLLWAFMPHLVGMLSPAARWMLWCLPFGLFLAGLWSVSSAWAIKGEATLTLGAARFVQPVAMTALQLVGGFVLATDAAVLVGAHLLSHVVYSSFIFSRTLTREDLSQFSPARWLLLLKHAYSHRGFPLFVLPAQISYLSVSNLPPLLLSLLYGPEIAGHCGVAYRLVAAPVSIASLAFGAIFTGVVSRNRDHEAVIPFARKVFLTNLLLVSLPILLFGALAPTLAPRILGSHWAITGQFVAAFALIGAAQSLSAPFVETTSIFRSQGLRLGIEFVPAALVVTSILLGGALEWHPINTVWLLTISSAVASTVGLALLSHRLPAMIRRAAQVPSADGVNPAEPCRYAERSDESAD</sequence>
<accession>A0ABQ6CQ80</accession>
<evidence type="ECO:0008006" key="10">
    <source>
        <dbReference type="Google" id="ProtNLM"/>
    </source>
</evidence>
<evidence type="ECO:0000256" key="2">
    <source>
        <dbReference type="ARBA" id="ARBA00022475"/>
    </source>
</evidence>
<keyword evidence="4 7" id="KW-1133">Transmembrane helix</keyword>
<dbReference type="PANTHER" id="PTHR30250">
    <property type="entry name" value="PST FAMILY PREDICTED COLANIC ACID TRANSPORTER"/>
    <property type="match status" value="1"/>
</dbReference>
<dbReference type="Proteomes" id="UP001156882">
    <property type="component" value="Unassembled WGS sequence"/>
</dbReference>
<keyword evidence="9" id="KW-1185">Reference proteome</keyword>
<feature type="transmembrane region" description="Helical" evidence="7">
    <location>
        <begin position="340"/>
        <end position="360"/>
    </location>
</feature>
<proteinExistence type="predicted"/>
<feature type="compositionally biased region" description="Basic and acidic residues" evidence="6">
    <location>
        <begin position="387"/>
        <end position="397"/>
    </location>
</feature>
<keyword evidence="3 7" id="KW-0812">Transmembrane</keyword>
<comment type="caution">
    <text evidence="8">The sequence shown here is derived from an EMBL/GenBank/DDBJ whole genome shotgun (WGS) entry which is preliminary data.</text>
</comment>
<feature type="transmembrane region" description="Helical" evidence="7">
    <location>
        <begin position="207"/>
        <end position="230"/>
    </location>
</feature>
<protein>
    <recommendedName>
        <fullName evidence="10">MFS transporter</fullName>
    </recommendedName>
</protein>
<evidence type="ECO:0000256" key="5">
    <source>
        <dbReference type="ARBA" id="ARBA00023136"/>
    </source>
</evidence>
<dbReference type="InterPro" id="IPR050833">
    <property type="entry name" value="Poly_Biosynth_Transport"/>
</dbReference>
<keyword evidence="2" id="KW-1003">Cell membrane</keyword>
<feature type="transmembrane region" description="Helical" evidence="7">
    <location>
        <begin position="251"/>
        <end position="269"/>
    </location>
</feature>
<evidence type="ECO:0000256" key="1">
    <source>
        <dbReference type="ARBA" id="ARBA00004651"/>
    </source>
</evidence>
<dbReference type="Pfam" id="PF13440">
    <property type="entry name" value="Polysacc_synt_3"/>
    <property type="match status" value="1"/>
</dbReference>
<comment type="subcellular location">
    <subcellularLocation>
        <location evidence="1">Cell membrane</location>
        <topology evidence="1">Multi-pass membrane protein</topology>
    </subcellularLocation>
</comment>
<evidence type="ECO:0000256" key="4">
    <source>
        <dbReference type="ARBA" id="ARBA00022989"/>
    </source>
</evidence>
<feature type="transmembrane region" description="Helical" evidence="7">
    <location>
        <begin position="275"/>
        <end position="293"/>
    </location>
</feature>
<reference evidence="9" key="1">
    <citation type="journal article" date="2019" name="Int. J. Syst. Evol. Microbiol.">
        <title>The Global Catalogue of Microorganisms (GCM) 10K type strain sequencing project: providing services to taxonomists for standard genome sequencing and annotation.</title>
        <authorList>
            <consortium name="The Broad Institute Genomics Platform"/>
            <consortium name="The Broad Institute Genome Sequencing Center for Infectious Disease"/>
            <person name="Wu L."/>
            <person name="Ma J."/>
        </authorList>
    </citation>
    <scope>NUCLEOTIDE SEQUENCE [LARGE SCALE GENOMIC DNA]</scope>
    <source>
        <strain evidence="9">NBRC 101365</strain>
    </source>
</reference>
<evidence type="ECO:0000256" key="3">
    <source>
        <dbReference type="ARBA" id="ARBA00022692"/>
    </source>
</evidence>
<feature type="region of interest" description="Disordered" evidence="6">
    <location>
        <begin position="377"/>
        <end position="397"/>
    </location>
</feature>
<keyword evidence="5 7" id="KW-0472">Membrane</keyword>
<evidence type="ECO:0000256" key="7">
    <source>
        <dbReference type="SAM" id="Phobius"/>
    </source>
</evidence>
<feature type="transmembrane region" description="Helical" evidence="7">
    <location>
        <begin position="314"/>
        <end position="334"/>
    </location>
</feature>
<feature type="transmembrane region" description="Helical" evidence="7">
    <location>
        <begin position="27"/>
        <end position="52"/>
    </location>
</feature>
<feature type="transmembrane region" description="Helical" evidence="7">
    <location>
        <begin position="107"/>
        <end position="130"/>
    </location>
</feature>
<dbReference type="EMBL" id="BSPC01000057">
    <property type="protein sequence ID" value="GLS21990.1"/>
    <property type="molecule type" value="Genomic_DNA"/>
</dbReference>
<dbReference type="PANTHER" id="PTHR30250:SF11">
    <property type="entry name" value="O-ANTIGEN TRANSPORTER-RELATED"/>
    <property type="match status" value="1"/>
</dbReference>
<feature type="transmembrane region" description="Helical" evidence="7">
    <location>
        <begin position="64"/>
        <end position="87"/>
    </location>
</feature>
<gene>
    <name evidence="8" type="ORF">GCM10007874_50070</name>
</gene>
<evidence type="ECO:0000313" key="8">
    <source>
        <dbReference type="EMBL" id="GLS21990.1"/>
    </source>
</evidence>
<name>A0ABQ6CQ80_9HYPH</name>